<dbReference type="Pfam" id="PF12704">
    <property type="entry name" value="MacB_PCD"/>
    <property type="match status" value="1"/>
</dbReference>
<dbReference type="GO" id="GO:0044874">
    <property type="term" value="P:lipoprotein localization to outer membrane"/>
    <property type="evidence" value="ECO:0007669"/>
    <property type="project" value="TreeGrafter"/>
</dbReference>
<organism evidence="11 12">
    <name type="scientific">Blastochloris viridis</name>
    <name type="common">Rhodopseudomonas viridis</name>
    <dbReference type="NCBI Taxonomy" id="1079"/>
    <lineage>
        <taxon>Bacteria</taxon>
        <taxon>Pseudomonadati</taxon>
        <taxon>Pseudomonadota</taxon>
        <taxon>Alphaproteobacteria</taxon>
        <taxon>Hyphomicrobiales</taxon>
        <taxon>Blastochloridaceae</taxon>
        <taxon>Blastochloris</taxon>
    </lineage>
</organism>
<sequence>MNGFVSMVVRRYLRSRRGFTRVVTLFSVLGILLGVAALIVVLAVMSGFRQELMDRILGVSGHATLQIEGLQAPAARVLADELVKVQGVASATPYVSGQVMVTSQGRATGAFLRGVEGDPLAGMGQNVALLGNKLGETDQLLVGSGLAGQLGLLPGAGVTLLSPEGARTIVGFVPRTGQFGVAGTFNVGMIQFDNALILGKMEDVQRFLGRREAVDALEIRLDDPQKIEVVTPHILEVADRFAENPMDVTLVPWTVTNAEFFRALQVERVTMFIILSLIVVVAAFNIITGQMMLVNDKMGDIAILRTMGATQRQIRRIFLFNGLLLGGIGVLGGILLGMLIVWRMAELVDLIRALTGVNLFPSEVYFLSELPGKISITDMVNVVGMAMLLTVLASLYPAWKASKLNPVELLRRG</sequence>
<evidence type="ECO:0000256" key="2">
    <source>
        <dbReference type="ARBA" id="ARBA00005236"/>
    </source>
</evidence>
<dbReference type="Proteomes" id="UP000320948">
    <property type="component" value="Unassembled WGS sequence"/>
</dbReference>
<dbReference type="PANTHER" id="PTHR30489:SF0">
    <property type="entry name" value="LIPOPROTEIN-RELEASING SYSTEM TRANSMEMBRANE PROTEIN LOLE"/>
    <property type="match status" value="1"/>
</dbReference>
<keyword evidence="4" id="KW-1003">Cell membrane</keyword>
<comment type="caution">
    <text evidence="11">The sequence shown here is derived from an EMBL/GenBank/DDBJ whole genome shotgun (WGS) entry which is preliminary data.</text>
</comment>
<keyword evidence="5 8" id="KW-0812">Transmembrane</keyword>
<evidence type="ECO:0000313" key="11">
    <source>
        <dbReference type="EMBL" id="TKW60470.1"/>
    </source>
</evidence>
<dbReference type="InterPro" id="IPR025857">
    <property type="entry name" value="MacB_PCD"/>
</dbReference>
<evidence type="ECO:0000256" key="5">
    <source>
        <dbReference type="ARBA" id="ARBA00022692"/>
    </source>
</evidence>
<keyword evidence="3" id="KW-0813">Transport</keyword>
<keyword evidence="11" id="KW-0449">Lipoprotein</keyword>
<keyword evidence="6 8" id="KW-1133">Transmembrane helix</keyword>
<comment type="similarity">
    <text evidence="2">Belongs to the ABC-4 integral membrane protein family. LolC/E subfamily.</text>
</comment>
<feature type="domain" description="ABC3 transporter permease C-terminal" evidence="9">
    <location>
        <begin position="273"/>
        <end position="406"/>
    </location>
</feature>
<dbReference type="GO" id="GO:0042953">
    <property type="term" value="P:lipoprotein transport"/>
    <property type="evidence" value="ECO:0007669"/>
    <property type="project" value="InterPro"/>
</dbReference>
<feature type="domain" description="MacB-like periplasmic core" evidence="10">
    <location>
        <begin position="24"/>
        <end position="230"/>
    </location>
</feature>
<dbReference type="EMBL" id="VAFM01000002">
    <property type="protein sequence ID" value="TKW60470.1"/>
    <property type="molecule type" value="Genomic_DNA"/>
</dbReference>
<dbReference type="NCBIfam" id="TIGR02212">
    <property type="entry name" value="lolCE"/>
    <property type="match status" value="1"/>
</dbReference>
<keyword evidence="7 8" id="KW-0472">Membrane</keyword>
<feature type="transmembrane region" description="Helical" evidence="8">
    <location>
        <begin position="379"/>
        <end position="399"/>
    </location>
</feature>
<feature type="transmembrane region" description="Helical" evidence="8">
    <location>
        <begin position="269"/>
        <end position="288"/>
    </location>
</feature>
<evidence type="ECO:0000256" key="6">
    <source>
        <dbReference type="ARBA" id="ARBA00022989"/>
    </source>
</evidence>
<evidence type="ECO:0000259" key="9">
    <source>
        <dbReference type="Pfam" id="PF02687"/>
    </source>
</evidence>
<evidence type="ECO:0000256" key="8">
    <source>
        <dbReference type="SAM" id="Phobius"/>
    </source>
</evidence>
<proteinExistence type="inferred from homology"/>
<evidence type="ECO:0000256" key="1">
    <source>
        <dbReference type="ARBA" id="ARBA00004651"/>
    </source>
</evidence>
<gene>
    <name evidence="11" type="ORF">DI628_06090</name>
</gene>
<dbReference type="InterPro" id="IPR051447">
    <property type="entry name" value="Lipoprotein-release_system"/>
</dbReference>
<dbReference type="Pfam" id="PF02687">
    <property type="entry name" value="FtsX"/>
    <property type="match status" value="1"/>
</dbReference>
<evidence type="ECO:0000256" key="7">
    <source>
        <dbReference type="ARBA" id="ARBA00023136"/>
    </source>
</evidence>
<feature type="transmembrane region" description="Helical" evidence="8">
    <location>
        <begin position="317"/>
        <end position="344"/>
    </location>
</feature>
<dbReference type="InterPro" id="IPR011925">
    <property type="entry name" value="LolCE_TM"/>
</dbReference>
<dbReference type="InterPro" id="IPR003838">
    <property type="entry name" value="ABC3_permease_C"/>
</dbReference>
<evidence type="ECO:0000313" key="12">
    <source>
        <dbReference type="Proteomes" id="UP000320948"/>
    </source>
</evidence>
<comment type="subcellular location">
    <subcellularLocation>
        <location evidence="1">Cell membrane</location>
        <topology evidence="1">Multi-pass membrane protein</topology>
    </subcellularLocation>
</comment>
<accession>A0A6N4RBN6</accession>
<dbReference type="AlphaFoldDB" id="A0A6N4RBN6"/>
<reference evidence="11 12" key="1">
    <citation type="journal article" date="2017" name="Nat. Commun.">
        <title>In situ click chemistry generation of cyclooxygenase-2 inhibitors.</title>
        <authorList>
            <person name="Bhardwaj A."/>
            <person name="Kaur J."/>
            <person name="Wuest M."/>
            <person name="Wuest F."/>
        </authorList>
    </citation>
    <scope>NUCLEOTIDE SEQUENCE [LARGE SCALE GENOMIC DNA]</scope>
    <source>
        <strain evidence="11">S2_018_000_R2_106</strain>
    </source>
</reference>
<dbReference type="GO" id="GO:0098797">
    <property type="term" value="C:plasma membrane protein complex"/>
    <property type="evidence" value="ECO:0007669"/>
    <property type="project" value="TreeGrafter"/>
</dbReference>
<evidence type="ECO:0000256" key="4">
    <source>
        <dbReference type="ARBA" id="ARBA00022475"/>
    </source>
</evidence>
<protein>
    <submittedName>
        <fullName evidence="11">Lipoprotein-releasing ABC transporter permease subunit</fullName>
    </submittedName>
</protein>
<evidence type="ECO:0000259" key="10">
    <source>
        <dbReference type="Pfam" id="PF12704"/>
    </source>
</evidence>
<name>A0A6N4RBN6_BLAVI</name>
<feature type="transmembrane region" description="Helical" evidence="8">
    <location>
        <begin position="21"/>
        <end position="45"/>
    </location>
</feature>
<evidence type="ECO:0000256" key="3">
    <source>
        <dbReference type="ARBA" id="ARBA00022448"/>
    </source>
</evidence>
<dbReference type="PANTHER" id="PTHR30489">
    <property type="entry name" value="LIPOPROTEIN-RELEASING SYSTEM TRANSMEMBRANE PROTEIN LOLE"/>
    <property type="match status" value="1"/>
</dbReference>